<comment type="caution">
    <text evidence="4">The sequence shown here is derived from an EMBL/GenBank/DDBJ whole genome shotgun (WGS) entry which is preliminary data.</text>
</comment>
<dbReference type="SUPFAM" id="SSF53244">
    <property type="entry name" value="MurD-like peptide ligases, peptide-binding domain"/>
    <property type="match status" value="1"/>
</dbReference>
<sequence length="656" mass="68265">MTTFDPAAEPYEDSRRLTGCNVYFAGTGAALEAAPGLAFDDATLVRWRDNIAAARRALGWSDGEIVARRHRSGVSLAFTAPLDCLYAATEVNEWAWWSALLPAAGESGSVGSALPPPLQGEGRCGDGVPAGQGGVQPASVRGDHHPHPNPPLEGEGFTARDGFSARLHAPGHAAVWDTDSALRTLRALAAAEASPALVALQAAAAAHGLPCLPDDDEVSIGAGAGSRTWPVEALPDPASIDWPALHAIPTALVTGSNGKTTTVRLLAAMARAQGWHTAHSCTDGVFVDGQALESGDYSGPTGARTALRQRQAQAAVLETARGGMLRRGLALCHANVAVVTNVSADHFGEYGVHDLDDLAAVKLTVARAIGDDGLLVLNGDDAVLRRQAEVQACPIGWFTQDFDAPLPAAHRAEGGATCGVRNGRLLLSQGSVEHDLGAIDAMPLTLGGRAGYNVANAAGAALAASALGLPAPVIAETLARFGSDHDDNPGRLQHWRFGTLDVYVDYAHNPDGLQGLLRAVGADRRGGRLALILGHAGNREDAALREVAATAAGFAPELVVLKDIGGYERGRASGDIARIMREVLGEAGIANDAIEIRLDEVEAARRPLQWACDGDLVVLPVHELGARAKVVALLDTLRASGWRPGMPLPQDQDTSQ</sequence>
<name>A0ABP7MX54_9GAMM</name>
<proteinExistence type="predicted"/>
<dbReference type="EMBL" id="BAAAZU010000030">
    <property type="protein sequence ID" value="GAA3931874.1"/>
    <property type="molecule type" value="Genomic_DNA"/>
</dbReference>
<dbReference type="Gene3D" id="3.90.190.20">
    <property type="entry name" value="Mur ligase, C-terminal domain"/>
    <property type="match status" value="1"/>
</dbReference>
<accession>A0ABP7MX54</accession>
<evidence type="ECO:0000313" key="5">
    <source>
        <dbReference type="Proteomes" id="UP001501727"/>
    </source>
</evidence>
<dbReference type="PANTHER" id="PTHR23135:SF18">
    <property type="entry name" value="CYANOPHYCIN SYNTHETASE"/>
    <property type="match status" value="1"/>
</dbReference>
<dbReference type="Pfam" id="PF02875">
    <property type="entry name" value="Mur_ligase_C"/>
    <property type="match status" value="1"/>
</dbReference>
<feature type="region of interest" description="Disordered" evidence="1">
    <location>
        <begin position="108"/>
        <end position="150"/>
    </location>
</feature>
<feature type="domain" description="Mur ligase central" evidence="3">
    <location>
        <begin position="253"/>
        <end position="408"/>
    </location>
</feature>
<organism evidence="4 5">
    <name type="scientific">Luteimonas lutimaris</name>
    <dbReference type="NCBI Taxonomy" id="698645"/>
    <lineage>
        <taxon>Bacteria</taxon>
        <taxon>Pseudomonadati</taxon>
        <taxon>Pseudomonadota</taxon>
        <taxon>Gammaproteobacteria</taxon>
        <taxon>Lysobacterales</taxon>
        <taxon>Lysobacteraceae</taxon>
        <taxon>Luteimonas</taxon>
    </lineage>
</organism>
<dbReference type="SUPFAM" id="SSF53623">
    <property type="entry name" value="MurD-like peptide ligases, catalytic domain"/>
    <property type="match status" value="1"/>
</dbReference>
<evidence type="ECO:0000259" key="2">
    <source>
        <dbReference type="Pfam" id="PF02875"/>
    </source>
</evidence>
<dbReference type="Proteomes" id="UP001501727">
    <property type="component" value="Unassembled WGS sequence"/>
</dbReference>
<keyword evidence="5" id="KW-1185">Reference proteome</keyword>
<dbReference type="RefSeq" id="WP_344760523.1">
    <property type="nucleotide sequence ID" value="NZ_BAAAZU010000030.1"/>
</dbReference>
<dbReference type="Gene3D" id="3.40.1190.10">
    <property type="entry name" value="Mur-like, catalytic domain"/>
    <property type="match status" value="1"/>
</dbReference>
<dbReference type="InterPro" id="IPR036615">
    <property type="entry name" value="Mur_ligase_C_dom_sf"/>
</dbReference>
<dbReference type="InterPro" id="IPR004101">
    <property type="entry name" value="Mur_ligase_C"/>
</dbReference>
<protein>
    <recommendedName>
        <fullName evidence="6">Mur ligase</fullName>
    </recommendedName>
</protein>
<evidence type="ECO:0000259" key="3">
    <source>
        <dbReference type="Pfam" id="PF08245"/>
    </source>
</evidence>
<evidence type="ECO:0008006" key="6">
    <source>
        <dbReference type="Google" id="ProtNLM"/>
    </source>
</evidence>
<dbReference type="InterPro" id="IPR036565">
    <property type="entry name" value="Mur-like_cat_sf"/>
</dbReference>
<dbReference type="InterPro" id="IPR013221">
    <property type="entry name" value="Mur_ligase_cen"/>
</dbReference>
<dbReference type="PANTHER" id="PTHR23135">
    <property type="entry name" value="MUR LIGASE FAMILY MEMBER"/>
    <property type="match status" value="1"/>
</dbReference>
<dbReference type="Pfam" id="PF08245">
    <property type="entry name" value="Mur_ligase_M"/>
    <property type="match status" value="1"/>
</dbReference>
<evidence type="ECO:0000313" key="4">
    <source>
        <dbReference type="EMBL" id="GAA3931874.1"/>
    </source>
</evidence>
<gene>
    <name evidence="4" type="ORF">GCM10022229_26800</name>
</gene>
<evidence type="ECO:0000256" key="1">
    <source>
        <dbReference type="SAM" id="MobiDB-lite"/>
    </source>
</evidence>
<feature type="domain" description="Mur ligase C-terminal" evidence="2">
    <location>
        <begin position="490"/>
        <end position="619"/>
    </location>
</feature>
<reference evidence="5" key="1">
    <citation type="journal article" date="2019" name="Int. J. Syst. Evol. Microbiol.">
        <title>The Global Catalogue of Microorganisms (GCM) 10K type strain sequencing project: providing services to taxonomists for standard genome sequencing and annotation.</title>
        <authorList>
            <consortium name="The Broad Institute Genomics Platform"/>
            <consortium name="The Broad Institute Genome Sequencing Center for Infectious Disease"/>
            <person name="Wu L."/>
            <person name="Ma J."/>
        </authorList>
    </citation>
    <scope>NUCLEOTIDE SEQUENCE [LARGE SCALE GENOMIC DNA]</scope>
    <source>
        <strain evidence="5">JCM 16916</strain>
    </source>
</reference>